<dbReference type="SMART" id="SM00710">
    <property type="entry name" value="PbH1"/>
    <property type="match status" value="9"/>
</dbReference>
<dbReference type="InterPro" id="IPR022444">
    <property type="entry name" value="Cofactor-bd_rpt"/>
</dbReference>
<proteinExistence type="predicted"/>
<accession>A0A327JG51</accession>
<dbReference type="PANTHER" id="PTHR36453">
    <property type="entry name" value="SECRETED PROTEIN-RELATED"/>
    <property type="match status" value="1"/>
</dbReference>
<gene>
    <name evidence="2" type="ORF">CH339_18605</name>
</gene>
<dbReference type="RefSeq" id="WP_111435897.1">
    <property type="nucleotide sequence ID" value="NZ_JACIGG010000011.1"/>
</dbReference>
<dbReference type="InterPro" id="IPR039448">
    <property type="entry name" value="Beta_helix"/>
</dbReference>
<dbReference type="Proteomes" id="UP000249299">
    <property type="component" value="Unassembled WGS sequence"/>
</dbReference>
<evidence type="ECO:0000313" key="2">
    <source>
        <dbReference type="EMBL" id="RAI25309.1"/>
    </source>
</evidence>
<dbReference type="Gene3D" id="2.160.20.10">
    <property type="entry name" value="Single-stranded right-handed beta-helix, Pectin lyase-like"/>
    <property type="match status" value="3"/>
</dbReference>
<protein>
    <submittedName>
        <fullName evidence="2">Tat protein</fullName>
    </submittedName>
</protein>
<dbReference type="EMBL" id="NPEV01000050">
    <property type="protein sequence ID" value="RAI25309.1"/>
    <property type="molecule type" value="Genomic_DNA"/>
</dbReference>
<dbReference type="OrthoDB" id="9788772at2"/>
<feature type="domain" description="Right handed beta helix" evidence="1">
    <location>
        <begin position="141"/>
        <end position="318"/>
    </location>
</feature>
<sequence length="455" mass="47263">MLDRRSFLTAGGGFAAAALAPAAPAEAKIELAELRGSLDASHFGARPGAVDDQSRILQMAIDQATREHRPLFIPPGRYQVSNLTLPDGAQIVGIPDETQLVYQGGGHFLLGEKAERLSLEGIVIDGSNRLLEDYAPGLVHFIDVERVTIANCSISGSAMNGISLHRCGGRIERSTVSGAGQAAIQTMEAKGLAIRDNVVSNCANGGILIHRWTEGDDGTLVTGNRVEEIYARDGGTGQNGNGINVFRAHNVMVANNRVTNCAFSAIRSNAGSNVQITANSCLKSGETAIYSEFAFEGAIISDNIVDGGANGISVVNFREGGRLATVSGNLVRNMTTLGPYTSEPPGFGTGIAAEGDTTIANNVVENVPLYGLALGWGPHMRNVTASGNIVRNAKVGIAVSVVDGVGPAVVANNILEGTADGAVVGFRWAERASDDLVDDGGDAFAGLTVANNIAR</sequence>
<dbReference type="InterPro" id="IPR011050">
    <property type="entry name" value="Pectin_lyase_fold/virulence"/>
</dbReference>
<dbReference type="InterPro" id="IPR006626">
    <property type="entry name" value="PbH1"/>
</dbReference>
<evidence type="ECO:0000259" key="1">
    <source>
        <dbReference type="Pfam" id="PF13229"/>
    </source>
</evidence>
<dbReference type="PANTHER" id="PTHR36453:SF1">
    <property type="entry name" value="RIGHT HANDED BETA HELIX DOMAIN-CONTAINING PROTEIN"/>
    <property type="match status" value="1"/>
</dbReference>
<dbReference type="InterPro" id="IPR012334">
    <property type="entry name" value="Pectin_lyas_fold"/>
</dbReference>
<name>A0A327JG51_9HYPH</name>
<dbReference type="Pfam" id="PF13229">
    <property type="entry name" value="Beta_helix"/>
    <property type="match status" value="1"/>
</dbReference>
<organism evidence="2 3">
    <name type="scientific">Rhodobium orientis</name>
    <dbReference type="NCBI Taxonomy" id="34017"/>
    <lineage>
        <taxon>Bacteria</taxon>
        <taxon>Pseudomonadati</taxon>
        <taxon>Pseudomonadota</taxon>
        <taxon>Alphaproteobacteria</taxon>
        <taxon>Hyphomicrobiales</taxon>
        <taxon>Rhodobiaceae</taxon>
        <taxon>Rhodobium</taxon>
    </lineage>
</organism>
<dbReference type="NCBIfam" id="TIGR03808">
    <property type="entry name" value="RR_plus_rpt_1"/>
    <property type="match status" value="1"/>
</dbReference>
<evidence type="ECO:0000313" key="3">
    <source>
        <dbReference type="Proteomes" id="UP000249299"/>
    </source>
</evidence>
<dbReference type="NCBIfam" id="TIGR03807">
    <property type="entry name" value="RR_fam_repeat"/>
    <property type="match status" value="1"/>
</dbReference>
<dbReference type="InterPro" id="IPR006311">
    <property type="entry name" value="TAT_signal"/>
</dbReference>
<comment type="caution">
    <text evidence="2">The sequence shown here is derived from an EMBL/GenBank/DDBJ whole genome shotgun (WGS) entry which is preliminary data.</text>
</comment>
<dbReference type="SUPFAM" id="SSF51126">
    <property type="entry name" value="Pectin lyase-like"/>
    <property type="match status" value="1"/>
</dbReference>
<dbReference type="InterPro" id="IPR022388">
    <property type="entry name" value="CHP03808"/>
</dbReference>
<dbReference type="AlphaFoldDB" id="A0A327JG51"/>
<keyword evidence="3" id="KW-1185">Reference proteome</keyword>
<dbReference type="PROSITE" id="PS51318">
    <property type="entry name" value="TAT"/>
    <property type="match status" value="1"/>
</dbReference>
<reference evidence="2 3" key="1">
    <citation type="submission" date="2017-07" db="EMBL/GenBank/DDBJ databases">
        <title>Draft Genome Sequences of Select Purple Nonsulfur Bacteria.</title>
        <authorList>
            <person name="Lasarre B."/>
            <person name="Mckinlay J.B."/>
        </authorList>
    </citation>
    <scope>NUCLEOTIDE SEQUENCE [LARGE SCALE GENOMIC DNA]</scope>
    <source>
        <strain evidence="2 3">DSM 11290</strain>
    </source>
</reference>